<dbReference type="SUPFAM" id="SSF53335">
    <property type="entry name" value="S-adenosyl-L-methionine-dependent methyltransferases"/>
    <property type="match status" value="1"/>
</dbReference>
<comment type="caution">
    <text evidence="1">The sequence shown here is derived from an EMBL/GenBank/DDBJ whole genome shotgun (WGS) entry which is preliminary data.</text>
</comment>
<evidence type="ECO:0000313" key="1">
    <source>
        <dbReference type="EMBL" id="TVY71263.1"/>
    </source>
</evidence>
<organism evidence="1 2">
    <name type="scientific">Lachnellula suecica</name>
    <dbReference type="NCBI Taxonomy" id="602035"/>
    <lineage>
        <taxon>Eukaryota</taxon>
        <taxon>Fungi</taxon>
        <taxon>Dikarya</taxon>
        <taxon>Ascomycota</taxon>
        <taxon>Pezizomycotina</taxon>
        <taxon>Leotiomycetes</taxon>
        <taxon>Helotiales</taxon>
        <taxon>Lachnaceae</taxon>
        <taxon>Lachnellula</taxon>
    </lineage>
</organism>
<dbReference type="Proteomes" id="UP000469558">
    <property type="component" value="Unassembled WGS sequence"/>
</dbReference>
<proteinExistence type="predicted"/>
<evidence type="ECO:0000313" key="2">
    <source>
        <dbReference type="Proteomes" id="UP000469558"/>
    </source>
</evidence>
<dbReference type="InterPro" id="IPR029063">
    <property type="entry name" value="SAM-dependent_MTases_sf"/>
</dbReference>
<dbReference type="GO" id="GO:0008168">
    <property type="term" value="F:methyltransferase activity"/>
    <property type="evidence" value="ECO:0007669"/>
    <property type="project" value="UniProtKB-KW"/>
</dbReference>
<dbReference type="GO" id="GO:0032259">
    <property type="term" value="P:methylation"/>
    <property type="evidence" value="ECO:0007669"/>
    <property type="project" value="UniProtKB-KW"/>
</dbReference>
<feature type="non-terminal residue" evidence="1">
    <location>
        <position position="172"/>
    </location>
</feature>
<accession>A0A8T9BY49</accession>
<dbReference type="Gene3D" id="3.40.50.150">
    <property type="entry name" value="Vaccinia Virus protein VP39"/>
    <property type="match status" value="1"/>
</dbReference>
<dbReference type="OrthoDB" id="10027013at2759"/>
<keyword evidence="2" id="KW-1185">Reference proteome</keyword>
<gene>
    <name evidence="1" type="ORF">LSUE1_G005048</name>
</gene>
<dbReference type="AlphaFoldDB" id="A0A8T9BY49"/>
<protein>
    <submittedName>
        <fullName evidence="1">Putative methyltransferase-like</fullName>
    </submittedName>
</protein>
<keyword evidence="1" id="KW-0489">Methyltransferase</keyword>
<name>A0A8T9BY49_9HELO</name>
<keyword evidence="1" id="KW-0808">Transferase</keyword>
<dbReference type="EMBL" id="QGMK01001290">
    <property type="protein sequence ID" value="TVY71263.1"/>
    <property type="molecule type" value="Genomic_DNA"/>
</dbReference>
<sequence>AFHWFATEDSLKEIHRVLKPGAAFGMIWNIEDYNAPKEWPSKSKWEQNLKDIIASLEDGHPRFRHQKWKQAFEKHQETTPLQALKDTFTHNMPVFSLPLGEEDVEWTIYLKDEAVWDRYSTLSQIANLQGSDRFMKVRKEVLDELKGEGVERNAAGEVAVHGRTHLVWTSRV</sequence>
<reference evidence="1 2" key="1">
    <citation type="submission" date="2018-05" db="EMBL/GenBank/DDBJ databases">
        <title>Genome sequencing and assembly of the regulated plant pathogen Lachnellula willkommii and related sister species for the development of diagnostic species identification markers.</title>
        <authorList>
            <person name="Giroux E."/>
            <person name="Bilodeau G."/>
        </authorList>
    </citation>
    <scope>NUCLEOTIDE SEQUENCE [LARGE SCALE GENOMIC DNA]</scope>
    <source>
        <strain evidence="1 2">CBS 268.59</strain>
    </source>
</reference>